<dbReference type="Proteomes" id="UP000054485">
    <property type="component" value="Unassembled WGS sequence"/>
</dbReference>
<dbReference type="AlphaFoldDB" id="A0A0D0ATQ1"/>
<reference evidence="2" key="2">
    <citation type="submission" date="2015-01" db="EMBL/GenBank/DDBJ databases">
        <title>Evolutionary Origins and Diversification of the Mycorrhizal Mutualists.</title>
        <authorList>
            <consortium name="DOE Joint Genome Institute"/>
            <consortium name="Mycorrhizal Genomics Consortium"/>
            <person name="Kohler A."/>
            <person name="Kuo A."/>
            <person name="Nagy L.G."/>
            <person name="Floudas D."/>
            <person name="Copeland A."/>
            <person name="Barry K.W."/>
            <person name="Cichocki N."/>
            <person name="Veneault-Fourrey C."/>
            <person name="LaButti K."/>
            <person name="Lindquist E.A."/>
            <person name="Lipzen A."/>
            <person name="Lundell T."/>
            <person name="Morin E."/>
            <person name="Murat C."/>
            <person name="Riley R."/>
            <person name="Ohm R."/>
            <person name="Sun H."/>
            <person name="Tunlid A."/>
            <person name="Henrissat B."/>
            <person name="Grigoriev I.V."/>
            <person name="Hibbett D.S."/>
            <person name="Martin F."/>
        </authorList>
    </citation>
    <scope>NUCLEOTIDE SEQUENCE [LARGE SCALE GENOMIC DNA]</scope>
    <source>
        <strain evidence="2">UH-Slu-Lm8-n1</strain>
    </source>
</reference>
<dbReference type="HOGENOM" id="CLU_101470_3_0_1"/>
<keyword evidence="2" id="KW-1185">Reference proteome</keyword>
<dbReference type="InParanoid" id="A0A0D0ATQ1"/>
<proteinExistence type="predicted"/>
<accession>A0A0D0ATQ1</accession>
<dbReference type="OrthoDB" id="2670039at2759"/>
<organism evidence="1 2">
    <name type="scientific">Suillus luteus UH-Slu-Lm8-n1</name>
    <dbReference type="NCBI Taxonomy" id="930992"/>
    <lineage>
        <taxon>Eukaryota</taxon>
        <taxon>Fungi</taxon>
        <taxon>Dikarya</taxon>
        <taxon>Basidiomycota</taxon>
        <taxon>Agaricomycotina</taxon>
        <taxon>Agaricomycetes</taxon>
        <taxon>Agaricomycetidae</taxon>
        <taxon>Boletales</taxon>
        <taxon>Suillineae</taxon>
        <taxon>Suillaceae</taxon>
        <taxon>Suillus</taxon>
    </lineage>
</organism>
<reference evidence="1 2" key="1">
    <citation type="submission" date="2014-04" db="EMBL/GenBank/DDBJ databases">
        <authorList>
            <consortium name="DOE Joint Genome Institute"/>
            <person name="Kuo A."/>
            <person name="Ruytinx J."/>
            <person name="Rineau F."/>
            <person name="Colpaert J."/>
            <person name="Kohler A."/>
            <person name="Nagy L.G."/>
            <person name="Floudas D."/>
            <person name="Copeland A."/>
            <person name="Barry K.W."/>
            <person name="Cichocki N."/>
            <person name="Veneault-Fourrey C."/>
            <person name="LaButti K."/>
            <person name="Lindquist E.A."/>
            <person name="Lipzen A."/>
            <person name="Lundell T."/>
            <person name="Morin E."/>
            <person name="Murat C."/>
            <person name="Sun H."/>
            <person name="Tunlid A."/>
            <person name="Henrissat B."/>
            <person name="Grigoriev I.V."/>
            <person name="Hibbett D.S."/>
            <person name="Martin F."/>
            <person name="Nordberg H.P."/>
            <person name="Cantor M.N."/>
            <person name="Hua S.X."/>
        </authorList>
    </citation>
    <scope>NUCLEOTIDE SEQUENCE [LARGE SCALE GENOMIC DNA]</scope>
    <source>
        <strain evidence="1 2">UH-Slu-Lm8-n1</strain>
    </source>
</reference>
<evidence type="ECO:0000313" key="1">
    <source>
        <dbReference type="EMBL" id="KIK35323.1"/>
    </source>
</evidence>
<evidence type="ECO:0000313" key="2">
    <source>
        <dbReference type="Proteomes" id="UP000054485"/>
    </source>
</evidence>
<name>A0A0D0ATQ1_9AGAM</name>
<dbReference type="EMBL" id="KN835637">
    <property type="protein sequence ID" value="KIK35323.1"/>
    <property type="molecule type" value="Genomic_DNA"/>
</dbReference>
<gene>
    <name evidence="1" type="ORF">CY34DRAFT_96310</name>
</gene>
<protein>
    <submittedName>
        <fullName evidence="1">Uncharacterized protein</fullName>
    </submittedName>
</protein>
<sequence length="143" mass="16077">MKSNIKLNFNSDDLPECLCVVKDIKDEMLAMISDDPCKFVEGVFCDYVKSFPKDSSPGDISIIESSIYKVQKILNWTIPAQDQILNFCGVSPEWHAADSVSHFLRTVLAYLEDIKCLLFSGGVCKLTLAHSMGEMMYQKGIRI</sequence>